<name>A0ABV7XTW2_9FLAO</name>
<comment type="caution">
    <text evidence="1">The sequence shown here is derived from an EMBL/GenBank/DDBJ whole genome shotgun (WGS) entry which is preliminary data.</text>
</comment>
<dbReference type="EMBL" id="JBHRYO010000002">
    <property type="protein sequence ID" value="MFC3756448.1"/>
    <property type="molecule type" value="Genomic_DNA"/>
</dbReference>
<accession>A0ABV7XTW2</accession>
<evidence type="ECO:0008006" key="3">
    <source>
        <dbReference type="Google" id="ProtNLM"/>
    </source>
</evidence>
<protein>
    <recommendedName>
        <fullName evidence="3">Bacteriocin</fullName>
    </recommendedName>
</protein>
<evidence type="ECO:0000313" key="1">
    <source>
        <dbReference type="EMBL" id="MFC3756448.1"/>
    </source>
</evidence>
<organism evidence="1 2">
    <name type="scientific">Chryseobacterium tructae</name>
    <dbReference type="NCBI Taxonomy" id="1037380"/>
    <lineage>
        <taxon>Bacteria</taxon>
        <taxon>Pseudomonadati</taxon>
        <taxon>Bacteroidota</taxon>
        <taxon>Flavobacteriia</taxon>
        <taxon>Flavobacteriales</taxon>
        <taxon>Weeksellaceae</taxon>
        <taxon>Chryseobacterium group</taxon>
        <taxon>Chryseobacterium</taxon>
    </lineage>
</organism>
<dbReference type="Proteomes" id="UP001595735">
    <property type="component" value="Unassembled WGS sequence"/>
</dbReference>
<dbReference type="RefSeq" id="WP_290296959.1">
    <property type="nucleotide sequence ID" value="NZ_JAUFQR010000001.1"/>
</dbReference>
<evidence type="ECO:0000313" key="2">
    <source>
        <dbReference type="Proteomes" id="UP001595735"/>
    </source>
</evidence>
<reference evidence="2" key="1">
    <citation type="journal article" date="2019" name="Int. J. Syst. Evol. Microbiol.">
        <title>The Global Catalogue of Microorganisms (GCM) 10K type strain sequencing project: providing services to taxonomists for standard genome sequencing and annotation.</title>
        <authorList>
            <consortium name="The Broad Institute Genomics Platform"/>
            <consortium name="The Broad Institute Genome Sequencing Center for Infectious Disease"/>
            <person name="Wu L."/>
            <person name="Ma J."/>
        </authorList>
    </citation>
    <scope>NUCLEOTIDE SEQUENCE [LARGE SCALE GENOMIC DNA]</scope>
    <source>
        <strain evidence="2">CECT 7798</strain>
    </source>
</reference>
<proteinExistence type="predicted"/>
<sequence>MKKKSIKTMNLDTLKVIDQNKLKTLHGGAINIEDTMAPSAFTSLFDDTDKGSFSSLFSDIEN</sequence>
<gene>
    <name evidence="1" type="ORF">ACFONJ_10765</name>
</gene>
<keyword evidence="2" id="KW-1185">Reference proteome</keyword>